<dbReference type="AlphaFoldDB" id="A0A5J6SHV7"/>
<name>A0A5J6SHV7_9BACI</name>
<dbReference type="OrthoDB" id="2453098at2"/>
<gene>
    <name evidence="2" type="ORF">PB01_00915</name>
</gene>
<reference evidence="2 3" key="1">
    <citation type="submission" date="2018-07" db="EMBL/GenBank/DDBJ databases">
        <title>Complete genome sequence of Psychrobacillus sp. PB01, isolated from iceberg, and comparative genome analysis of Psychrobacillus strains.</title>
        <authorList>
            <person name="Lee P.C."/>
        </authorList>
    </citation>
    <scope>NUCLEOTIDE SEQUENCE [LARGE SCALE GENOMIC DNA]</scope>
    <source>
        <strain evidence="2 3">PB01</strain>
    </source>
</reference>
<organism evidence="2 3">
    <name type="scientific">Psychrobacillus glaciei</name>
    <dbReference type="NCBI Taxonomy" id="2283160"/>
    <lineage>
        <taxon>Bacteria</taxon>
        <taxon>Bacillati</taxon>
        <taxon>Bacillota</taxon>
        <taxon>Bacilli</taxon>
        <taxon>Bacillales</taxon>
        <taxon>Bacillaceae</taxon>
        <taxon>Psychrobacillus</taxon>
    </lineage>
</organism>
<dbReference type="KEGG" id="psyo:PB01_00915"/>
<keyword evidence="1" id="KW-0812">Transmembrane</keyword>
<keyword evidence="1" id="KW-1133">Transmembrane helix</keyword>
<evidence type="ECO:0000313" key="3">
    <source>
        <dbReference type="Proteomes" id="UP000325517"/>
    </source>
</evidence>
<protein>
    <submittedName>
        <fullName evidence="2">Uncharacterized protein</fullName>
    </submittedName>
</protein>
<dbReference type="Proteomes" id="UP000325517">
    <property type="component" value="Chromosome"/>
</dbReference>
<evidence type="ECO:0000256" key="1">
    <source>
        <dbReference type="SAM" id="Phobius"/>
    </source>
</evidence>
<keyword evidence="3" id="KW-1185">Reference proteome</keyword>
<accession>A0A5J6SHV7</accession>
<evidence type="ECO:0000313" key="2">
    <source>
        <dbReference type="EMBL" id="QFF97486.1"/>
    </source>
</evidence>
<keyword evidence="1" id="KW-0472">Membrane</keyword>
<proteinExistence type="predicted"/>
<sequence>MSKIKKIIQIIIVSALILFIWWYMGSNFSNKDLKKPIQEYLATNYGLNEDFTILSTDNNWFEGVDHQTIIEIKKPYISYPYLQIERDSLQILDNESDDIYIELFKGAYIEQHPEVFKISNQLIQKYGLVKNSPNEWDVAKQNYYYYLQLNIDSQQEKELLDKFTKNNSINTIDIVPMLKRSEPIRNASYIGVINFIYQFDQYKKTNNVPKAMDIVEDFINSGVFMKGVYNIYVQTINTGPDMKLKDPDAESHVLFSVDENGNHEIIPTPKELY</sequence>
<dbReference type="EMBL" id="CP031223">
    <property type="protein sequence ID" value="QFF97486.1"/>
    <property type="molecule type" value="Genomic_DNA"/>
</dbReference>
<dbReference type="RefSeq" id="WP_151698436.1">
    <property type="nucleotide sequence ID" value="NZ_CP031223.1"/>
</dbReference>
<feature type="transmembrane region" description="Helical" evidence="1">
    <location>
        <begin position="7"/>
        <end position="24"/>
    </location>
</feature>